<gene>
    <name evidence="1" type="ORF">KO493_05625</name>
</gene>
<accession>A0ACC5U771</accession>
<protein>
    <submittedName>
        <fullName evidence="1">Helix-hairpin-helix domain-containing protein</fullName>
    </submittedName>
</protein>
<name>A0ACC5U771_9FLAO</name>
<proteinExistence type="predicted"/>
<evidence type="ECO:0000313" key="1">
    <source>
        <dbReference type="EMBL" id="MBU2950169.1"/>
    </source>
</evidence>
<dbReference type="Proteomes" id="UP001647509">
    <property type="component" value="Unassembled WGS sequence"/>
</dbReference>
<dbReference type="EMBL" id="JAHKPD010000011">
    <property type="protein sequence ID" value="MBU2950169.1"/>
    <property type="molecule type" value="Genomic_DNA"/>
</dbReference>
<evidence type="ECO:0000313" key="2">
    <source>
        <dbReference type="Proteomes" id="UP001647509"/>
    </source>
</evidence>
<organism evidence="1 2">
    <name type="scientific">Pseudotamlana agarivorans</name>
    <dbReference type="NCBI Taxonomy" id="481183"/>
    <lineage>
        <taxon>Bacteria</taxon>
        <taxon>Pseudomonadati</taxon>
        <taxon>Bacteroidota</taxon>
        <taxon>Flavobacteriia</taxon>
        <taxon>Flavobacteriales</taxon>
        <taxon>Flavobacteriaceae</taxon>
        <taxon>Pseudotamlana</taxon>
    </lineage>
</organism>
<keyword evidence="2" id="KW-1185">Reference proteome</keyword>
<reference evidence="1" key="1">
    <citation type="submission" date="2021-05" db="EMBL/GenBank/DDBJ databases">
        <title>Draft genomes of bacteria isolated from model marine particles.</title>
        <authorList>
            <person name="Datta M.S."/>
            <person name="Schwartzman J.A."/>
            <person name="Enke T.N."/>
            <person name="Saavedra J."/>
            <person name="Cermak N."/>
            <person name="Cordero O.X."/>
        </authorList>
    </citation>
    <scope>NUCLEOTIDE SEQUENCE</scope>
    <source>
        <strain evidence="1">I2M19</strain>
    </source>
</reference>
<sequence length="294" mass="34164">MKSHVTFSKNQRNGIFLLLLLIVVFQCVYFFIDTPSEAVQINSKAFVAFEKEIDSLRLAKLQKKENAIKPFNPNYINDFKGAVLGMSNEEIDRLLAFRKENKWINSSGQFQEVTKVSDSFLKVISPYFKFPDWVSEKKNNKLFVYANKKKRKTFAEKQDLNTASAVQLQKVNGIGKVFSERIIKFRNTFVAGFIADVQLEDVYGLSPEVIERITNEFTVKTPKAFKKINLNQATVEELVTIPHIDYDLAFHIIEQRQLRSGYKSWSELLKVKDFPVNKIKIIELYLQLEKNRDE</sequence>
<comment type="caution">
    <text evidence="1">The sequence shown here is derived from an EMBL/GenBank/DDBJ whole genome shotgun (WGS) entry which is preliminary data.</text>
</comment>